<dbReference type="AlphaFoldDB" id="A0A1M6T0L4"/>
<dbReference type="RefSeq" id="WP_073303347.1">
    <property type="nucleotide sequence ID" value="NZ_FRAW01000008.1"/>
</dbReference>
<accession>A0A1M6T0L4</accession>
<evidence type="ECO:0000313" key="2">
    <source>
        <dbReference type="EMBL" id="SHK50542.1"/>
    </source>
</evidence>
<feature type="chain" id="PRO_5044562683" description="Lipocalin-like domain-containing protein" evidence="1">
    <location>
        <begin position="20"/>
        <end position="172"/>
    </location>
</feature>
<reference evidence="4" key="1">
    <citation type="submission" date="2016-11" db="EMBL/GenBank/DDBJ databases">
        <authorList>
            <person name="Varghese N."/>
            <person name="Submissions S."/>
        </authorList>
    </citation>
    <scope>NUCLEOTIDE SEQUENCE [LARGE SCALE GENOMIC DNA]</scope>
    <source>
        <strain evidence="4">UWOS</strain>
    </source>
</reference>
<dbReference type="Proteomes" id="UP000184275">
    <property type="component" value="Unassembled WGS sequence"/>
</dbReference>
<dbReference type="EMBL" id="FRAW01000008">
    <property type="protein sequence ID" value="SHK50542.1"/>
    <property type="molecule type" value="Genomic_DNA"/>
</dbReference>
<evidence type="ECO:0000313" key="5">
    <source>
        <dbReference type="Proteomes" id="UP000190449"/>
    </source>
</evidence>
<evidence type="ECO:0000313" key="4">
    <source>
        <dbReference type="Proteomes" id="UP000184275"/>
    </source>
</evidence>
<evidence type="ECO:0008006" key="6">
    <source>
        <dbReference type="Google" id="ProtNLM"/>
    </source>
</evidence>
<organism evidence="2 4">
    <name type="scientific">Fibrobacter intestinalis</name>
    <dbReference type="NCBI Taxonomy" id="28122"/>
    <lineage>
        <taxon>Bacteria</taxon>
        <taxon>Pseudomonadati</taxon>
        <taxon>Fibrobacterota</taxon>
        <taxon>Fibrobacteria</taxon>
        <taxon>Fibrobacterales</taxon>
        <taxon>Fibrobacteraceae</taxon>
        <taxon>Fibrobacter</taxon>
    </lineage>
</organism>
<sequence>MKKRLILSAITLSAFLFSACSSSSSSDKSLAEECEAGVSEKCLESAIWNMNAFYTPEGAIYRQLSNPTTLTFEKSGEFEIKYSTDPKIQNDGNGILGAEDIGTWTLNGSTLTLNFTVGTETHELPITTNATVTTTPTGEIQLNLGGIFVHNLAFSKNEAAYLTEIFTGIERN</sequence>
<keyword evidence="1" id="KW-0732">Signal</keyword>
<feature type="signal peptide" evidence="1">
    <location>
        <begin position="1"/>
        <end position="19"/>
    </location>
</feature>
<reference evidence="2" key="2">
    <citation type="submission" date="2016-11" db="EMBL/GenBank/DDBJ databases">
        <authorList>
            <person name="Jaros S."/>
            <person name="Januszkiewicz K."/>
            <person name="Wedrychowicz H."/>
        </authorList>
    </citation>
    <scope>NUCLEOTIDE SEQUENCE [LARGE SCALE GENOMIC DNA]</scope>
    <source>
        <strain evidence="2">UWOS</strain>
    </source>
</reference>
<evidence type="ECO:0000256" key="1">
    <source>
        <dbReference type="SAM" id="SignalP"/>
    </source>
</evidence>
<evidence type="ECO:0000313" key="3">
    <source>
        <dbReference type="EMBL" id="SJZ47853.1"/>
    </source>
</evidence>
<dbReference type="STRING" id="28122.SAMN02745108_00710"/>
<dbReference type="Proteomes" id="UP000190449">
    <property type="component" value="Unassembled WGS sequence"/>
</dbReference>
<accession>A0A1T4KZR0</accession>
<protein>
    <recommendedName>
        <fullName evidence="6">Lipocalin-like domain-containing protein</fullName>
    </recommendedName>
</protein>
<dbReference type="EMBL" id="FUWU01000008">
    <property type="protein sequence ID" value="SJZ47853.1"/>
    <property type="molecule type" value="Genomic_DNA"/>
</dbReference>
<dbReference type="PROSITE" id="PS51257">
    <property type="entry name" value="PROKAR_LIPOPROTEIN"/>
    <property type="match status" value="1"/>
</dbReference>
<keyword evidence="4" id="KW-1185">Reference proteome</keyword>
<name>A0A1M6T0L4_9BACT</name>
<proteinExistence type="predicted"/>
<reference evidence="3 5" key="3">
    <citation type="submission" date="2017-02" db="EMBL/GenBank/DDBJ databases">
        <authorList>
            <person name="Peterson S.W."/>
        </authorList>
    </citation>
    <scope>NUCLEOTIDE SEQUENCE [LARGE SCALE GENOMIC DNA]</scope>
    <source>
        <strain evidence="3 5">ATCC 43854</strain>
    </source>
</reference>
<gene>
    <name evidence="3" type="ORF">SAMN02745108_00710</name>
    <name evidence="2" type="ORF">SAMN05720469_10830</name>
</gene>